<reference evidence="11 12" key="1">
    <citation type="submission" date="2024-03" db="EMBL/GenBank/DDBJ databases">
        <title>Complete genome sequence of the green alga Chloropicon roscoffensis RCC1871.</title>
        <authorList>
            <person name="Lemieux C."/>
            <person name="Pombert J.-F."/>
            <person name="Otis C."/>
            <person name="Turmel M."/>
        </authorList>
    </citation>
    <scope>NUCLEOTIDE SEQUENCE [LARGE SCALE GENOMIC DNA]</scope>
    <source>
        <strain evidence="11 12">RCC1871</strain>
    </source>
</reference>
<dbReference type="EC" id="2.7.11.1" evidence="1"/>
<comment type="catalytic activity">
    <reaction evidence="7">
        <text>L-threonyl-[protein] + ATP = O-phospho-L-threonyl-[protein] + ADP + H(+)</text>
        <dbReference type="Rhea" id="RHEA:46608"/>
        <dbReference type="Rhea" id="RHEA-COMP:11060"/>
        <dbReference type="Rhea" id="RHEA-COMP:11605"/>
        <dbReference type="ChEBI" id="CHEBI:15378"/>
        <dbReference type="ChEBI" id="CHEBI:30013"/>
        <dbReference type="ChEBI" id="CHEBI:30616"/>
        <dbReference type="ChEBI" id="CHEBI:61977"/>
        <dbReference type="ChEBI" id="CHEBI:456216"/>
        <dbReference type="EC" id="2.7.11.1"/>
    </reaction>
</comment>
<gene>
    <name evidence="11" type="ORF">HKI87_03g22930</name>
</gene>
<dbReference type="AlphaFoldDB" id="A0AAX4P4A5"/>
<evidence type="ECO:0000256" key="1">
    <source>
        <dbReference type="ARBA" id="ARBA00012513"/>
    </source>
</evidence>
<evidence type="ECO:0000256" key="3">
    <source>
        <dbReference type="ARBA" id="ARBA00022679"/>
    </source>
</evidence>
<evidence type="ECO:0000256" key="8">
    <source>
        <dbReference type="ARBA" id="ARBA00048679"/>
    </source>
</evidence>
<dbReference type="EMBL" id="CP151503">
    <property type="protein sequence ID" value="WZN60759.1"/>
    <property type="molecule type" value="Genomic_DNA"/>
</dbReference>
<dbReference type="PROSITE" id="PS00108">
    <property type="entry name" value="PROTEIN_KINASE_ST"/>
    <property type="match status" value="1"/>
</dbReference>
<dbReference type="PANTHER" id="PTHR24363">
    <property type="entry name" value="SERINE/THREONINE PROTEIN KINASE"/>
    <property type="match status" value="1"/>
</dbReference>
<keyword evidence="6" id="KW-0067">ATP-binding</keyword>
<sequence>MWRRMAKMAKGATGRWAAGGLPVARARRRWRDASVGRARRALSAGTRASGSSEAGPLGSGVHQPGDIVNDRYEVRGVLGMGGSGGDCFVAECRSDGSKVAMKVLSFRDMRNWKQLELFEREAKTLQNLSHPGIPRYVDYFEVDTQDDKRFYLIQEIAPGVTLTRRVEEEGWRPNEGEVKEIALRLLDILEYLGSLRPPVVHRDLKPDNIVVDAAGGEAGGAVYLVDFGGVQAAAGTTNNSTIVGTFGYMAPEQFSGAAGRNTDLYGLGATMLYLLSGGIHPNQFPQSRLKIDFEGRVVASEDVLDVLGGCLEPAAEDRPGIDEVRAFLSHGGGGGLAKKASYKSGRVRIERSFSALSLTILPDGPGGSLSMASFAVAWNVFIFIWTRGALISAGPLFAAFSLPFWFAGANLGKQAMQSFHDARCQDQLVIRKNEYVYRRELPKSVVRGGGGERVSRESRGSRRDLKLLTINELYRANDQAVGAVALRGKEGKFYLGAGLPEDDLKVIYLEIESFLASSSP</sequence>
<proteinExistence type="predicted"/>
<dbReference type="InterPro" id="IPR008271">
    <property type="entry name" value="Ser/Thr_kinase_AS"/>
</dbReference>
<protein>
    <recommendedName>
        <fullName evidence="1">non-specific serine/threonine protein kinase</fullName>
        <ecNumber evidence="1">2.7.11.1</ecNumber>
    </recommendedName>
</protein>
<dbReference type="GO" id="GO:0005524">
    <property type="term" value="F:ATP binding"/>
    <property type="evidence" value="ECO:0007669"/>
    <property type="project" value="UniProtKB-KW"/>
</dbReference>
<evidence type="ECO:0000256" key="4">
    <source>
        <dbReference type="ARBA" id="ARBA00022741"/>
    </source>
</evidence>
<comment type="catalytic activity">
    <reaction evidence="8">
        <text>L-seryl-[protein] + ATP = O-phospho-L-seryl-[protein] + ADP + H(+)</text>
        <dbReference type="Rhea" id="RHEA:17989"/>
        <dbReference type="Rhea" id="RHEA-COMP:9863"/>
        <dbReference type="Rhea" id="RHEA-COMP:11604"/>
        <dbReference type="ChEBI" id="CHEBI:15378"/>
        <dbReference type="ChEBI" id="CHEBI:29999"/>
        <dbReference type="ChEBI" id="CHEBI:30616"/>
        <dbReference type="ChEBI" id="CHEBI:83421"/>
        <dbReference type="ChEBI" id="CHEBI:456216"/>
        <dbReference type="EC" id="2.7.11.1"/>
    </reaction>
</comment>
<keyword evidence="4" id="KW-0547">Nucleotide-binding</keyword>
<evidence type="ECO:0000313" key="12">
    <source>
        <dbReference type="Proteomes" id="UP001472866"/>
    </source>
</evidence>
<dbReference type="PANTHER" id="PTHR24363:SF0">
    <property type="entry name" value="SERINE_THREONINE KINASE LIKE DOMAIN CONTAINING 1"/>
    <property type="match status" value="1"/>
</dbReference>
<dbReference type="Gene3D" id="1.10.510.10">
    <property type="entry name" value="Transferase(Phosphotransferase) domain 1"/>
    <property type="match status" value="1"/>
</dbReference>
<keyword evidence="12" id="KW-1185">Reference proteome</keyword>
<keyword evidence="5 11" id="KW-0418">Kinase</keyword>
<dbReference type="GO" id="GO:0004674">
    <property type="term" value="F:protein serine/threonine kinase activity"/>
    <property type="evidence" value="ECO:0007669"/>
    <property type="project" value="UniProtKB-KW"/>
</dbReference>
<dbReference type="PROSITE" id="PS50011">
    <property type="entry name" value="PROTEIN_KINASE_DOM"/>
    <property type="match status" value="1"/>
</dbReference>
<dbReference type="SUPFAM" id="SSF56112">
    <property type="entry name" value="Protein kinase-like (PK-like)"/>
    <property type="match status" value="1"/>
</dbReference>
<dbReference type="CDD" id="cd14014">
    <property type="entry name" value="STKc_PknB_like"/>
    <property type="match status" value="1"/>
</dbReference>
<evidence type="ECO:0000313" key="11">
    <source>
        <dbReference type="EMBL" id="WZN60759.1"/>
    </source>
</evidence>
<keyword evidence="2 11" id="KW-0723">Serine/threonine-protein kinase</keyword>
<feature type="domain" description="Protein kinase" evidence="10">
    <location>
        <begin position="72"/>
        <end position="328"/>
    </location>
</feature>
<evidence type="ECO:0000256" key="9">
    <source>
        <dbReference type="SAM" id="MobiDB-lite"/>
    </source>
</evidence>
<dbReference type="Pfam" id="PF00069">
    <property type="entry name" value="Pkinase"/>
    <property type="match status" value="1"/>
</dbReference>
<evidence type="ECO:0000259" key="10">
    <source>
        <dbReference type="PROSITE" id="PS50011"/>
    </source>
</evidence>
<dbReference type="Proteomes" id="UP001472866">
    <property type="component" value="Chromosome 03"/>
</dbReference>
<dbReference type="SMART" id="SM00220">
    <property type="entry name" value="S_TKc"/>
    <property type="match status" value="1"/>
</dbReference>
<dbReference type="InterPro" id="IPR011009">
    <property type="entry name" value="Kinase-like_dom_sf"/>
</dbReference>
<evidence type="ECO:0000256" key="7">
    <source>
        <dbReference type="ARBA" id="ARBA00047899"/>
    </source>
</evidence>
<organism evidence="11 12">
    <name type="scientific">Chloropicon roscoffensis</name>
    <dbReference type="NCBI Taxonomy" id="1461544"/>
    <lineage>
        <taxon>Eukaryota</taxon>
        <taxon>Viridiplantae</taxon>
        <taxon>Chlorophyta</taxon>
        <taxon>Chloropicophyceae</taxon>
        <taxon>Chloropicales</taxon>
        <taxon>Chloropicaceae</taxon>
        <taxon>Chloropicon</taxon>
    </lineage>
</organism>
<accession>A0AAX4P4A5</accession>
<dbReference type="InterPro" id="IPR000719">
    <property type="entry name" value="Prot_kinase_dom"/>
</dbReference>
<feature type="region of interest" description="Disordered" evidence="9">
    <location>
        <begin position="37"/>
        <end position="66"/>
    </location>
</feature>
<evidence type="ECO:0000256" key="5">
    <source>
        <dbReference type="ARBA" id="ARBA00022777"/>
    </source>
</evidence>
<evidence type="ECO:0000256" key="6">
    <source>
        <dbReference type="ARBA" id="ARBA00022840"/>
    </source>
</evidence>
<evidence type="ECO:0000256" key="2">
    <source>
        <dbReference type="ARBA" id="ARBA00022527"/>
    </source>
</evidence>
<name>A0AAX4P4A5_9CHLO</name>
<keyword evidence="3" id="KW-0808">Transferase</keyword>